<gene>
    <name evidence="1" type="ORF">NYO99_19705</name>
</gene>
<dbReference type="EMBL" id="JAPPUY010000006">
    <property type="protein sequence ID" value="MCY4747208.1"/>
    <property type="molecule type" value="Genomic_DNA"/>
</dbReference>
<evidence type="ECO:0000313" key="2">
    <source>
        <dbReference type="Proteomes" id="UP001076464"/>
    </source>
</evidence>
<organism evidence="1 2">
    <name type="scientific">Roseateles hydrophilus</name>
    <dbReference type="NCBI Taxonomy" id="2975054"/>
    <lineage>
        <taxon>Bacteria</taxon>
        <taxon>Pseudomonadati</taxon>
        <taxon>Pseudomonadota</taxon>
        <taxon>Betaproteobacteria</taxon>
        <taxon>Burkholderiales</taxon>
        <taxon>Sphaerotilaceae</taxon>
        <taxon>Roseateles</taxon>
    </lineage>
</organism>
<comment type="caution">
    <text evidence="1">The sequence shown here is derived from an EMBL/GenBank/DDBJ whole genome shotgun (WGS) entry which is preliminary data.</text>
</comment>
<sequence>MNKLLLCAALLALPLLSQATPPPALPATPASAADAMTDAEVRKIDLAAAKLTLRHAEIRSLDMPAMTMVFQARDKRLLDGLKVGDKVRFKAAHEGGQFIVTAIEAAK</sequence>
<proteinExistence type="predicted"/>
<reference evidence="1" key="1">
    <citation type="submission" date="2022-08" db="EMBL/GenBank/DDBJ databases">
        <title>Genome sequencing of Pelomonas sp. UHG3.</title>
        <authorList>
            <person name="So Y."/>
        </authorList>
    </citation>
    <scope>NUCLEOTIDE SEQUENCE</scope>
    <source>
        <strain evidence="1">UHG3</strain>
    </source>
</reference>
<accession>A0ACC6CFK3</accession>
<name>A0ACC6CFK3_9BURK</name>
<protein>
    <submittedName>
        <fullName evidence="1">Copper-binding protein</fullName>
    </submittedName>
</protein>
<dbReference type="Proteomes" id="UP001076464">
    <property type="component" value="Unassembled WGS sequence"/>
</dbReference>
<keyword evidence="2" id="KW-1185">Reference proteome</keyword>
<evidence type="ECO:0000313" key="1">
    <source>
        <dbReference type="EMBL" id="MCY4747208.1"/>
    </source>
</evidence>